<dbReference type="GO" id="GO:0006637">
    <property type="term" value="P:acyl-CoA metabolic process"/>
    <property type="evidence" value="ECO:0007669"/>
    <property type="project" value="InterPro"/>
</dbReference>
<dbReference type="Pfam" id="PF02551">
    <property type="entry name" value="Acyl_CoA_thio"/>
    <property type="match status" value="1"/>
</dbReference>
<evidence type="ECO:0000313" key="5">
    <source>
        <dbReference type="EMBL" id="QCB28555.1"/>
    </source>
</evidence>
<protein>
    <submittedName>
        <fullName evidence="5">Acyl-CoA thioesterase 2</fullName>
        <ecNumber evidence="5">3.1.2.-</ecNumber>
    </submittedName>
</protein>
<gene>
    <name evidence="5" type="primary">tesB</name>
    <name evidence="5" type="ORF">CENDO_06380</name>
</gene>
<dbReference type="CDD" id="cd03445">
    <property type="entry name" value="Thioesterase_II_repeat2"/>
    <property type="match status" value="1"/>
</dbReference>
<dbReference type="PANTHER" id="PTHR11066">
    <property type="entry name" value="ACYL-COA THIOESTERASE"/>
    <property type="match status" value="1"/>
</dbReference>
<dbReference type="GO" id="GO:0047617">
    <property type="term" value="F:fatty acyl-CoA hydrolase activity"/>
    <property type="evidence" value="ECO:0007669"/>
    <property type="project" value="InterPro"/>
</dbReference>
<dbReference type="PANTHER" id="PTHR11066:SF34">
    <property type="entry name" value="ACYL-COENZYME A THIOESTERASE 8"/>
    <property type="match status" value="1"/>
</dbReference>
<organism evidence="5 6">
    <name type="scientific">Corynebacterium endometrii</name>
    <dbReference type="NCBI Taxonomy" id="2488819"/>
    <lineage>
        <taxon>Bacteria</taxon>
        <taxon>Bacillati</taxon>
        <taxon>Actinomycetota</taxon>
        <taxon>Actinomycetes</taxon>
        <taxon>Mycobacteriales</taxon>
        <taxon>Corynebacteriaceae</taxon>
        <taxon>Corynebacterium</taxon>
    </lineage>
</organism>
<reference evidence="5 6" key="1">
    <citation type="submission" date="2019-04" db="EMBL/GenBank/DDBJ databases">
        <title>Corynebacterium endometrii sp. nov., isolated from the uterus of a cow with endometritis.</title>
        <authorList>
            <person name="Ballas P."/>
            <person name="Ruckert C."/>
            <person name="Wagener K."/>
            <person name="Drillich M."/>
            <person name="Kaempfer P."/>
            <person name="Busse H.-J."/>
            <person name="Ehling-Schulz M."/>
        </authorList>
    </citation>
    <scope>NUCLEOTIDE SEQUENCE [LARGE SCALE GENOMIC DNA]</scope>
    <source>
        <strain evidence="5 6">LMM-1653</strain>
    </source>
</reference>
<dbReference type="GO" id="GO:0009062">
    <property type="term" value="P:fatty acid catabolic process"/>
    <property type="evidence" value="ECO:0007669"/>
    <property type="project" value="TreeGrafter"/>
</dbReference>
<evidence type="ECO:0000256" key="1">
    <source>
        <dbReference type="ARBA" id="ARBA00006538"/>
    </source>
</evidence>
<comment type="similarity">
    <text evidence="1">Belongs to the C/M/P thioester hydrolase family.</text>
</comment>
<dbReference type="OrthoDB" id="9781019at2"/>
<dbReference type="Gene3D" id="2.40.160.210">
    <property type="entry name" value="Acyl-CoA thioesterase, double hotdog domain"/>
    <property type="match status" value="1"/>
</dbReference>
<feature type="domain" description="Acyl-CoA thioesterase-like N-terminal HotDog" evidence="4">
    <location>
        <begin position="28"/>
        <end position="102"/>
    </location>
</feature>
<dbReference type="KEGG" id="cee:CENDO_06380"/>
<evidence type="ECO:0000259" key="3">
    <source>
        <dbReference type="Pfam" id="PF02551"/>
    </source>
</evidence>
<dbReference type="SUPFAM" id="SSF54637">
    <property type="entry name" value="Thioesterase/thiol ester dehydrase-isomerase"/>
    <property type="match status" value="2"/>
</dbReference>
<sequence length="277" mass="31107">MSVSDVFAMDQQGPDIFRGPAIPSEMSRTFGGQVASQALCAAQRTVEGLVANSLHGYFIAPGDSTEPIDFEVEHLRDGRSFATRQVRARQGGTTIFVMDTSFHRVDDEGPGHQDPMPQVPGPEEVIHLHRADPPSTRILMGEWNDWDIRLVPEADREPSRHEEREISGYRHIWFRNKGQLPKDLNFHQAALTYMSDMTLIYSSLIPHPGVKVQLASLDHAVWFHRPLSVNDWLLYVQHSPSAGNGVALTRGTVFDINGRLVATVMQEGLTRTYRENK</sequence>
<dbReference type="EMBL" id="CP039247">
    <property type="protein sequence ID" value="QCB28555.1"/>
    <property type="molecule type" value="Genomic_DNA"/>
</dbReference>
<dbReference type="InterPro" id="IPR029069">
    <property type="entry name" value="HotDog_dom_sf"/>
</dbReference>
<evidence type="ECO:0000259" key="4">
    <source>
        <dbReference type="Pfam" id="PF13622"/>
    </source>
</evidence>
<keyword evidence="6" id="KW-1185">Reference proteome</keyword>
<keyword evidence="2 5" id="KW-0378">Hydrolase</keyword>
<dbReference type="InterPro" id="IPR003703">
    <property type="entry name" value="Acyl_CoA_thio"/>
</dbReference>
<dbReference type="Pfam" id="PF13622">
    <property type="entry name" value="4HBT_3"/>
    <property type="match status" value="1"/>
</dbReference>
<dbReference type="EC" id="3.1.2.-" evidence="5"/>
<evidence type="ECO:0000256" key="2">
    <source>
        <dbReference type="ARBA" id="ARBA00022801"/>
    </source>
</evidence>
<name>A0A4P7QFS8_9CORY</name>
<dbReference type="CDD" id="cd03444">
    <property type="entry name" value="Thioesterase_II_repeat1"/>
    <property type="match status" value="1"/>
</dbReference>
<evidence type="ECO:0000313" key="6">
    <source>
        <dbReference type="Proteomes" id="UP000296352"/>
    </source>
</evidence>
<dbReference type="InterPro" id="IPR049449">
    <property type="entry name" value="TesB_ACOT8-like_N"/>
</dbReference>
<dbReference type="Proteomes" id="UP000296352">
    <property type="component" value="Chromosome"/>
</dbReference>
<proteinExistence type="inferred from homology"/>
<dbReference type="InterPro" id="IPR042171">
    <property type="entry name" value="Acyl-CoA_hotdog"/>
</dbReference>
<feature type="domain" description="Acyl-CoA thioesterase 2 C-terminal" evidence="3">
    <location>
        <begin position="164"/>
        <end position="269"/>
    </location>
</feature>
<accession>A0A4P7QFS8</accession>
<dbReference type="InterPro" id="IPR025652">
    <property type="entry name" value="TesB_C"/>
</dbReference>
<dbReference type="AlphaFoldDB" id="A0A4P7QFS8"/>